<evidence type="ECO:0000256" key="2">
    <source>
        <dbReference type="ARBA" id="ARBA00022679"/>
    </source>
</evidence>
<dbReference type="InterPro" id="IPR023382">
    <property type="entry name" value="MnmA-like_central_sf"/>
</dbReference>
<keyword evidence="9" id="KW-0963">Cytoplasm</keyword>
<comment type="catalytic activity">
    <reaction evidence="8 9">
        <text>S-sulfanyl-L-cysteinyl-[protein] + uridine(34) in tRNA + AH2 + ATP = 2-thiouridine(34) in tRNA + L-cysteinyl-[protein] + A + AMP + diphosphate + H(+)</text>
        <dbReference type="Rhea" id="RHEA:47032"/>
        <dbReference type="Rhea" id="RHEA-COMP:10131"/>
        <dbReference type="Rhea" id="RHEA-COMP:11726"/>
        <dbReference type="Rhea" id="RHEA-COMP:11727"/>
        <dbReference type="Rhea" id="RHEA-COMP:11728"/>
        <dbReference type="ChEBI" id="CHEBI:13193"/>
        <dbReference type="ChEBI" id="CHEBI:15378"/>
        <dbReference type="ChEBI" id="CHEBI:17499"/>
        <dbReference type="ChEBI" id="CHEBI:29950"/>
        <dbReference type="ChEBI" id="CHEBI:30616"/>
        <dbReference type="ChEBI" id="CHEBI:33019"/>
        <dbReference type="ChEBI" id="CHEBI:61963"/>
        <dbReference type="ChEBI" id="CHEBI:65315"/>
        <dbReference type="ChEBI" id="CHEBI:87170"/>
        <dbReference type="ChEBI" id="CHEBI:456215"/>
        <dbReference type="EC" id="2.8.1.13"/>
    </reaction>
</comment>
<evidence type="ECO:0000256" key="7">
    <source>
        <dbReference type="ARBA" id="ARBA00023157"/>
    </source>
</evidence>
<feature type="region of interest" description="Interaction with tRNA" evidence="9">
    <location>
        <begin position="144"/>
        <end position="146"/>
    </location>
</feature>
<dbReference type="EC" id="2.8.1.13" evidence="9"/>
<keyword evidence="13" id="KW-1185">Reference proteome</keyword>
<dbReference type="SUPFAM" id="SSF52402">
    <property type="entry name" value="Adenine nucleotide alpha hydrolases-like"/>
    <property type="match status" value="1"/>
</dbReference>
<dbReference type="FunFam" id="2.30.30.280:FF:000001">
    <property type="entry name" value="tRNA-specific 2-thiouridylase MnmA"/>
    <property type="match status" value="1"/>
</dbReference>
<evidence type="ECO:0000256" key="3">
    <source>
        <dbReference type="ARBA" id="ARBA00022694"/>
    </source>
</evidence>
<keyword evidence="3 9" id="KW-0819">tRNA processing</keyword>
<dbReference type="Gene3D" id="2.40.30.10">
    <property type="entry name" value="Translation factors"/>
    <property type="match status" value="1"/>
</dbReference>
<comment type="similarity">
    <text evidence="9">Belongs to the MnmA/TRMU family.</text>
</comment>
<keyword evidence="2 9" id="KW-0808">Transferase</keyword>
<dbReference type="InterPro" id="IPR046885">
    <property type="entry name" value="MnmA-like_C"/>
</dbReference>
<feature type="region of interest" description="Interaction with tRNA" evidence="9">
    <location>
        <begin position="303"/>
        <end position="304"/>
    </location>
</feature>
<dbReference type="PANTHER" id="PTHR11933">
    <property type="entry name" value="TRNA 5-METHYLAMINOMETHYL-2-THIOURIDYLATE -METHYLTRANSFERASE"/>
    <property type="match status" value="1"/>
</dbReference>
<proteinExistence type="inferred from homology"/>
<protein>
    <recommendedName>
        <fullName evidence="9">tRNA-specific 2-thiouridylase MnmA</fullName>
        <ecNumber evidence="9">2.8.1.13</ecNumber>
    </recommendedName>
</protein>
<dbReference type="GO" id="GO:0008168">
    <property type="term" value="F:methyltransferase activity"/>
    <property type="evidence" value="ECO:0007669"/>
    <property type="project" value="UniProtKB-KW"/>
</dbReference>
<dbReference type="GO" id="GO:0005524">
    <property type="term" value="F:ATP binding"/>
    <property type="evidence" value="ECO:0007669"/>
    <property type="project" value="UniProtKB-KW"/>
</dbReference>
<evidence type="ECO:0000259" key="10">
    <source>
        <dbReference type="Pfam" id="PF20258"/>
    </source>
</evidence>
<keyword evidence="6 9" id="KW-0694">RNA-binding</keyword>
<keyword evidence="12" id="KW-0489">Methyltransferase</keyword>
<evidence type="ECO:0000256" key="5">
    <source>
        <dbReference type="ARBA" id="ARBA00022840"/>
    </source>
</evidence>
<reference evidence="12 13" key="2">
    <citation type="submission" date="2006-07" db="EMBL/GenBank/DDBJ databases">
        <title>Sequencing of the draft genome and assembly of Chlorobium ferroxidans DSM 13031.</title>
        <authorList>
            <consortium name="US DOE Joint Genome Institute (JGI-PGF)"/>
            <person name="Copeland A."/>
            <person name="Lucas S."/>
            <person name="Lapidus A."/>
            <person name="Barry K."/>
            <person name="Glavina del Rio T."/>
            <person name="Dalin E."/>
            <person name="Tice H."/>
            <person name="Bruce D."/>
            <person name="Pitluck S."/>
            <person name="Richardson P."/>
        </authorList>
    </citation>
    <scope>NUCLEOTIDE SEQUENCE [LARGE SCALE GENOMIC DNA]</scope>
    <source>
        <strain evidence="12 13">DSM 13031</strain>
    </source>
</reference>
<feature type="site" description="Interaction with tRNA" evidence="9">
    <location>
        <position position="123"/>
    </location>
</feature>
<feature type="binding site" evidence="9">
    <location>
        <begin position="10"/>
        <end position="17"/>
    </location>
    <ligand>
        <name>ATP</name>
        <dbReference type="ChEBI" id="CHEBI:30616"/>
    </ligand>
</feature>
<dbReference type="EMBL" id="AASE01000001">
    <property type="protein sequence ID" value="EAT60110.1"/>
    <property type="molecule type" value="Genomic_DNA"/>
</dbReference>
<gene>
    <name evidence="9" type="primary">mnmA</name>
    <name evidence="12" type="ORF">CferDRAFT_2117</name>
</gene>
<name>Q0YUB6_9CHLB</name>
<feature type="site" description="Interaction with tRNA" evidence="9">
    <location>
        <position position="336"/>
    </location>
</feature>
<feature type="active site" description="Cysteine persulfide intermediate" evidence="9">
    <location>
        <position position="194"/>
    </location>
</feature>
<dbReference type="Pfam" id="PF20258">
    <property type="entry name" value="tRNA_Me_trans_C"/>
    <property type="match status" value="1"/>
</dbReference>
<feature type="binding site" evidence="9">
    <location>
        <position position="36"/>
    </location>
    <ligand>
        <name>ATP</name>
        <dbReference type="ChEBI" id="CHEBI:30616"/>
    </ligand>
</feature>
<keyword evidence="7" id="KW-1015">Disulfide bond</keyword>
<dbReference type="InterPro" id="IPR014729">
    <property type="entry name" value="Rossmann-like_a/b/a_fold"/>
</dbReference>
<dbReference type="InterPro" id="IPR004506">
    <property type="entry name" value="MnmA-like"/>
</dbReference>
<dbReference type="Gene3D" id="2.30.30.280">
    <property type="entry name" value="Adenine nucleotide alpha hydrolases-like domains"/>
    <property type="match status" value="1"/>
</dbReference>
<evidence type="ECO:0000256" key="4">
    <source>
        <dbReference type="ARBA" id="ARBA00022741"/>
    </source>
</evidence>
<keyword evidence="1 9" id="KW-0820">tRNA-binding</keyword>
<dbReference type="GO" id="GO:0103016">
    <property type="term" value="F:tRNA-uridine 2-sulfurtransferase activity"/>
    <property type="evidence" value="ECO:0007669"/>
    <property type="project" value="UniProtKB-EC"/>
</dbReference>
<dbReference type="HAMAP" id="MF_00144">
    <property type="entry name" value="tRNA_thiouridyl_MnmA"/>
    <property type="match status" value="1"/>
</dbReference>
<dbReference type="InterPro" id="IPR046884">
    <property type="entry name" value="MnmA-like_central"/>
</dbReference>
<sequence>MGEQKKVVVGISGGVDSATTACLLKKAGYAVTGLNIRVLDSLEDSPSLQPSPLVISDHPDFQIPVLTLNLSRKFRDDVITYFHNDYLGGHTPNPCMVCNKKIKWFGLFEGLKLLEADFIATGHFASTSFSDGRYRLYKGVDPEKDQSYFLWMLSQSDLAKTLLPLGEMVKPEVRRLAREFGVRAAEKKESQEICFVPQDDYCSYLEGAIPGLAEKVSGGEIVDEAGTVIGKHRGYPFYTIGQRRGLGVAAKVPLYVTEIDPEHNRIHVGQKSALETRKLVASGLNWIGIDGVNAPVTALGKIRYRDKETPCTIEPLADNEVAVAFDAPKSGVSTGQAAVFYRESEVLGGGFITKVIHDINQ</sequence>
<feature type="domain" description="tRNA-specific 2-thiouridylase MnmA-like central" evidence="11">
    <location>
        <begin position="217"/>
        <end position="270"/>
    </location>
</feature>
<dbReference type="GO" id="GO:0005737">
    <property type="term" value="C:cytoplasm"/>
    <property type="evidence" value="ECO:0007669"/>
    <property type="project" value="UniProtKB-SubCell"/>
</dbReference>
<dbReference type="AlphaFoldDB" id="Q0YUB6"/>
<comment type="caution">
    <text evidence="9">Lacks conserved residue(s) required for the propagation of feature annotation.</text>
</comment>
<accession>Q0YUB6</accession>
<evidence type="ECO:0000259" key="11">
    <source>
        <dbReference type="Pfam" id="PF20259"/>
    </source>
</evidence>
<feature type="binding site" evidence="9">
    <location>
        <position position="122"/>
    </location>
    <ligand>
        <name>ATP</name>
        <dbReference type="ChEBI" id="CHEBI:30616"/>
    </ligand>
</feature>
<evidence type="ECO:0000313" key="13">
    <source>
        <dbReference type="Proteomes" id="UP000004162"/>
    </source>
</evidence>
<comment type="caution">
    <text evidence="12">The sequence shown here is derived from an EMBL/GenBank/DDBJ whole genome shotgun (WGS) entry which is preliminary data.</text>
</comment>
<dbReference type="GO" id="GO:0032259">
    <property type="term" value="P:methylation"/>
    <property type="evidence" value="ECO:0007669"/>
    <property type="project" value="UniProtKB-KW"/>
</dbReference>
<evidence type="ECO:0000256" key="6">
    <source>
        <dbReference type="ARBA" id="ARBA00022884"/>
    </source>
</evidence>
<feature type="active site" description="Nucleophile" evidence="9">
    <location>
        <position position="98"/>
    </location>
</feature>
<keyword evidence="4 9" id="KW-0547">Nucleotide-binding</keyword>
<dbReference type="GO" id="GO:0002143">
    <property type="term" value="P:tRNA wobble position uridine thiolation"/>
    <property type="evidence" value="ECO:0007669"/>
    <property type="project" value="TreeGrafter"/>
</dbReference>
<dbReference type="Gene3D" id="3.40.50.620">
    <property type="entry name" value="HUPs"/>
    <property type="match status" value="1"/>
</dbReference>
<evidence type="ECO:0000256" key="9">
    <source>
        <dbReference type="HAMAP-Rule" id="MF_00144"/>
    </source>
</evidence>
<evidence type="ECO:0000256" key="8">
    <source>
        <dbReference type="ARBA" id="ARBA00051542"/>
    </source>
</evidence>
<dbReference type="OrthoDB" id="9800696at2"/>
<comment type="subcellular location">
    <subcellularLocation>
        <location evidence="9">Cytoplasm</location>
    </subcellularLocation>
</comment>
<dbReference type="NCBIfam" id="TIGR00420">
    <property type="entry name" value="trmU"/>
    <property type="match status" value="1"/>
</dbReference>
<dbReference type="PANTHER" id="PTHR11933:SF5">
    <property type="entry name" value="MITOCHONDRIAL TRNA-SPECIFIC 2-THIOURIDYLASE 1"/>
    <property type="match status" value="1"/>
</dbReference>
<dbReference type="CDD" id="cd01998">
    <property type="entry name" value="MnmA_TRMU-like"/>
    <property type="match status" value="1"/>
</dbReference>
<feature type="domain" description="tRNA-specific 2-thiouridylase MnmA-like C-terminal" evidence="10">
    <location>
        <begin position="277"/>
        <end position="352"/>
    </location>
</feature>
<keyword evidence="5 9" id="KW-0067">ATP-binding</keyword>
<organism evidence="12 13">
    <name type="scientific">Chlorobium ferrooxidans DSM 13031</name>
    <dbReference type="NCBI Taxonomy" id="377431"/>
    <lineage>
        <taxon>Bacteria</taxon>
        <taxon>Pseudomonadati</taxon>
        <taxon>Chlorobiota</taxon>
        <taxon>Chlorobiia</taxon>
        <taxon>Chlorobiales</taxon>
        <taxon>Chlorobiaceae</taxon>
        <taxon>Chlorobium/Pelodictyon group</taxon>
        <taxon>Chlorobium</taxon>
    </lineage>
</organism>
<comment type="function">
    <text evidence="9">Catalyzes the 2-thiolation of uridine at the wobble position (U34) of tRNA, leading to the formation of s(2)U34.</text>
</comment>
<dbReference type="NCBIfam" id="NF001138">
    <property type="entry name" value="PRK00143.1"/>
    <property type="match status" value="1"/>
</dbReference>
<dbReference type="Proteomes" id="UP000004162">
    <property type="component" value="Unassembled WGS sequence"/>
</dbReference>
<evidence type="ECO:0000256" key="1">
    <source>
        <dbReference type="ARBA" id="ARBA00022555"/>
    </source>
</evidence>
<dbReference type="GO" id="GO:0000049">
    <property type="term" value="F:tRNA binding"/>
    <property type="evidence" value="ECO:0007669"/>
    <property type="project" value="UniProtKB-KW"/>
</dbReference>
<dbReference type="Pfam" id="PF03054">
    <property type="entry name" value="tRNA_Me_trans"/>
    <property type="match status" value="1"/>
</dbReference>
<dbReference type="Pfam" id="PF20259">
    <property type="entry name" value="tRNA_Me_trans_M"/>
    <property type="match status" value="1"/>
</dbReference>
<evidence type="ECO:0000313" key="12">
    <source>
        <dbReference type="EMBL" id="EAT60110.1"/>
    </source>
</evidence>
<dbReference type="RefSeq" id="WP_006365386.1">
    <property type="nucleotide sequence ID" value="NZ_AASE01000001.1"/>
</dbReference>
<reference evidence="12 13" key="1">
    <citation type="submission" date="2006-07" db="EMBL/GenBank/DDBJ databases">
        <title>Annotation of the draft genome assembly of Chlorobium ferroxidans DSM 13031.</title>
        <authorList>
            <consortium name="US DOE Joint Genome Institute (JGI-ORNL)"/>
            <person name="Larimer F."/>
            <person name="Land M."/>
            <person name="Hauser L."/>
        </authorList>
    </citation>
    <scope>NUCLEOTIDE SEQUENCE [LARGE SCALE GENOMIC DNA]</scope>
    <source>
        <strain evidence="12 13">DSM 13031</strain>
    </source>
</reference>